<dbReference type="InterPro" id="IPR044852">
    <property type="entry name" value="WBP2-like"/>
</dbReference>
<dbReference type="EMBL" id="JAHBMH010000044">
    <property type="protein sequence ID" value="KAK1935916.1"/>
    <property type="molecule type" value="Genomic_DNA"/>
</dbReference>
<dbReference type="GO" id="GO:0003713">
    <property type="term" value="F:transcription coactivator activity"/>
    <property type="evidence" value="ECO:0007669"/>
    <property type="project" value="InterPro"/>
</dbReference>
<reference evidence="2" key="1">
    <citation type="journal article" date="2014" name="Nucleic Acids Res.">
        <title>The evolutionary dynamics of variant antigen genes in Babesia reveal a history of genomic innovation underlying host-parasite interaction.</title>
        <authorList>
            <person name="Jackson A.P."/>
            <person name="Otto T.D."/>
            <person name="Darby A."/>
            <person name="Ramaprasad A."/>
            <person name="Xia D."/>
            <person name="Echaide I.E."/>
            <person name="Farber M."/>
            <person name="Gahlot S."/>
            <person name="Gamble J."/>
            <person name="Gupta D."/>
            <person name="Gupta Y."/>
            <person name="Jackson L."/>
            <person name="Malandrin L."/>
            <person name="Malas T.B."/>
            <person name="Moussa E."/>
            <person name="Nair M."/>
            <person name="Reid A.J."/>
            <person name="Sanders M."/>
            <person name="Sharma J."/>
            <person name="Tracey A."/>
            <person name="Quail M.A."/>
            <person name="Weir W."/>
            <person name="Wastling J.M."/>
            <person name="Hall N."/>
            <person name="Willadsen P."/>
            <person name="Lingelbach K."/>
            <person name="Shiels B."/>
            <person name="Tait A."/>
            <person name="Berriman M."/>
            <person name="Allred D.R."/>
            <person name="Pain A."/>
        </authorList>
    </citation>
    <scope>NUCLEOTIDE SEQUENCE</scope>
    <source>
        <strain evidence="2">1802A</strain>
    </source>
</reference>
<dbReference type="SUPFAM" id="SSF50729">
    <property type="entry name" value="PH domain-like"/>
    <property type="match status" value="1"/>
</dbReference>
<feature type="region of interest" description="Disordered" evidence="1">
    <location>
        <begin position="178"/>
        <end position="209"/>
    </location>
</feature>
<evidence type="ECO:0000313" key="3">
    <source>
        <dbReference type="Proteomes" id="UP001195914"/>
    </source>
</evidence>
<dbReference type="GO" id="GO:0031490">
    <property type="term" value="F:chromatin DNA binding"/>
    <property type="evidence" value="ECO:0007669"/>
    <property type="project" value="TreeGrafter"/>
</dbReference>
<sequence length="222" mass="24813">MAINPVLAQDIHTKQLLPYCANDEYLLMHRPQTRFSVKIGMQYLKGRGDTFLTTHRIVFIKNRDKGFSEGFSSISMPFSNLDDPRFRQPIFGSNYLEGTIRPVADAAIPLRDTGKFYICFDGGCAMFLKGFYMYYARVRNNSNAVMHAHPFSNAPETRSAFVDPDDPTHVYLTQPETVSAEDATAEGSADQNNADQENRRQVDANTAGHATTTASATIPFLL</sequence>
<protein>
    <recommendedName>
        <fullName evidence="4">GRAM domain-containing protein</fullName>
    </recommendedName>
</protein>
<dbReference type="PANTHER" id="PTHR31606:SF1">
    <property type="entry name" value="WW DOMAIN BINDING PROTEIN 2, ISOFORM E"/>
    <property type="match status" value="1"/>
</dbReference>
<dbReference type="PANTHER" id="PTHR31606">
    <property type="entry name" value="WW DOMAIN BINDING PROTEIN 2, ISOFORM E"/>
    <property type="match status" value="1"/>
</dbReference>
<comment type="caution">
    <text evidence="2">The sequence shown here is derived from an EMBL/GenBank/DDBJ whole genome shotgun (WGS) entry which is preliminary data.</text>
</comment>
<organism evidence="2 3">
    <name type="scientific">Babesia divergens</name>
    <dbReference type="NCBI Taxonomy" id="32595"/>
    <lineage>
        <taxon>Eukaryota</taxon>
        <taxon>Sar</taxon>
        <taxon>Alveolata</taxon>
        <taxon>Apicomplexa</taxon>
        <taxon>Aconoidasida</taxon>
        <taxon>Piroplasmida</taxon>
        <taxon>Babesiidae</taxon>
        <taxon>Babesia</taxon>
    </lineage>
</organism>
<dbReference type="GO" id="GO:0005634">
    <property type="term" value="C:nucleus"/>
    <property type="evidence" value="ECO:0007669"/>
    <property type="project" value="TreeGrafter"/>
</dbReference>
<proteinExistence type="predicted"/>
<evidence type="ECO:0000256" key="1">
    <source>
        <dbReference type="SAM" id="MobiDB-lite"/>
    </source>
</evidence>
<dbReference type="AlphaFoldDB" id="A0AAD9LGU8"/>
<gene>
    <name evidence="2" type="ORF">X943_000356</name>
</gene>
<reference evidence="2" key="2">
    <citation type="submission" date="2021-05" db="EMBL/GenBank/DDBJ databases">
        <authorList>
            <person name="Pain A."/>
        </authorList>
    </citation>
    <scope>NUCLEOTIDE SEQUENCE</scope>
    <source>
        <strain evidence="2">1802A</strain>
    </source>
</reference>
<dbReference type="Proteomes" id="UP001195914">
    <property type="component" value="Unassembled WGS sequence"/>
</dbReference>
<dbReference type="CDD" id="cd13214">
    <property type="entry name" value="PH-GRAM_WBP2"/>
    <property type="match status" value="1"/>
</dbReference>
<evidence type="ECO:0000313" key="2">
    <source>
        <dbReference type="EMBL" id="KAK1935916.1"/>
    </source>
</evidence>
<accession>A0AAD9LGU8</accession>
<keyword evidence="3" id="KW-1185">Reference proteome</keyword>
<name>A0AAD9LGU8_BABDI</name>
<evidence type="ECO:0008006" key="4">
    <source>
        <dbReference type="Google" id="ProtNLM"/>
    </source>
</evidence>